<dbReference type="OrthoDB" id="417112at2759"/>
<dbReference type="CDD" id="cd07361">
    <property type="entry name" value="MEMO_like"/>
    <property type="match status" value="1"/>
</dbReference>
<proteinExistence type="inferred from homology"/>
<organism evidence="2 3">
    <name type="scientific">Protopolystoma xenopodis</name>
    <dbReference type="NCBI Taxonomy" id="117903"/>
    <lineage>
        <taxon>Eukaryota</taxon>
        <taxon>Metazoa</taxon>
        <taxon>Spiralia</taxon>
        <taxon>Lophotrochozoa</taxon>
        <taxon>Platyhelminthes</taxon>
        <taxon>Monogenea</taxon>
        <taxon>Polyopisthocotylea</taxon>
        <taxon>Polystomatidea</taxon>
        <taxon>Polystomatidae</taxon>
        <taxon>Protopolystoma</taxon>
    </lineage>
</organism>
<reference evidence="2" key="1">
    <citation type="submission" date="2018-11" db="EMBL/GenBank/DDBJ databases">
        <authorList>
            <consortium name="Pathogen Informatics"/>
        </authorList>
    </citation>
    <scope>NUCLEOTIDE SEQUENCE</scope>
</reference>
<dbReference type="PANTHER" id="PTHR11060">
    <property type="entry name" value="PROTEIN MEMO1"/>
    <property type="match status" value="1"/>
</dbReference>
<name>A0A448X175_9PLAT</name>
<dbReference type="InterPro" id="IPR002737">
    <property type="entry name" value="MEMO1_fam"/>
</dbReference>
<dbReference type="EMBL" id="CAAALY010073308">
    <property type="protein sequence ID" value="VEL25355.1"/>
    <property type="molecule type" value="Genomic_DNA"/>
</dbReference>
<keyword evidence="3" id="KW-1185">Reference proteome</keyword>
<evidence type="ECO:0000313" key="2">
    <source>
        <dbReference type="EMBL" id="VEL25355.1"/>
    </source>
</evidence>
<dbReference type="PANTHER" id="PTHR11060:SF0">
    <property type="entry name" value="PROTEIN MEMO1"/>
    <property type="match status" value="1"/>
</dbReference>
<accession>A0A448X175</accession>
<dbReference type="Gene3D" id="3.40.830.10">
    <property type="entry name" value="LigB-like"/>
    <property type="match status" value="1"/>
</dbReference>
<gene>
    <name evidence="2" type="ORF">PXEA_LOCUS18795</name>
</gene>
<evidence type="ECO:0008006" key="4">
    <source>
        <dbReference type="Google" id="ProtNLM"/>
    </source>
</evidence>
<sequence length="152" mass="17175">MNPEREAVYGKIFARYLADPENLFIISSDFCHWGKRFHYTSYDKRHGDIWKSIKALDHTGMQIIESMNPSAFSDYLQDYRNTICGRHPIGILLNAIETLRSGSNDSDGNNARTLHGAAQQFSLKFLQYAQSGQCQNMDDSSVSYAAASLVIQ</sequence>
<comment type="similarity">
    <text evidence="1">Belongs to the MEMO1 family.</text>
</comment>
<evidence type="ECO:0000313" key="3">
    <source>
        <dbReference type="Proteomes" id="UP000784294"/>
    </source>
</evidence>
<comment type="caution">
    <text evidence="2">The sequence shown here is derived from an EMBL/GenBank/DDBJ whole genome shotgun (WGS) entry which is preliminary data.</text>
</comment>
<protein>
    <recommendedName>
        <fullName evidence="4">Protein MEMO1</fullName>
    </recommendedName>
</protein>
<dbReference type="Proteomes" id="UP000784294">
    <property type="component" value="Unassembled WGS sequence"/>
</dbReference>
<dbReference type="AlphaFoldDB" id="A0A448X175"/>
<dbReference type="Pfam" id="PF01875">
    <property type="entry name" value="Memo"/>
    <property type="match status" value="1"/>
</dbReference>
<dbReference type="NCBIfam" id="TIGR04336">
    <property type="entry name" value="AmmeMemoSam_B"/>
    <property type="match status" value="1"/>
</dbReference>
<evidence type="ECO:0000256" key="1">
    <source>
        <dbReference type="ARBA" id="ARBA00006315"/>
    </source>
</evidence>